<name>A0A3N4JQI9_9PEZI</name>
<gene>
    <name evidence="1" type="ORF">L873DRAFT_1805060</name>
</gene>
<keyword evidence="2" id="KW-1185">Reference proteome</keyword>
<evidence type="ECO:0000313" key="1">
    <source>
        <dbReference type="EMBL" id="RPB00594.1"/>
    </source>
</evidence>
<sequence length="54" mass="5858">MAVVFAPLCAFGSSHAPIDVFVVLRDACIRYSAGHCQSILVLIRGRLLSRRSPS</sequence>
<dbReference type="AlphaFoldDB" id="A0A3N4JQI9"/>
<dbReference type="Proteomes" id="UP000276215">
    <property type="component" value="Unassembled WGS sequence"/>
</dbReference>
<dbReference type="EMBL" id="ML120379">
    <property type="protein sequence ID" value="RPB00594.1"/>
    <property type="molecule type" value="Genomic_DNA"/>
</dbReference>
<reference evidence="1 2" key="1">
    <citation type="journal article" date="2018" name="Nat. Ecol. Evol.">
        <title>Pezizomycetes genomes reveal the molecular basis of ectomycorrhizal truffle lifestyle.</title>
        <authorList>
            <person name="Murat C."/>
            <person name="Payen T."/>
            <person name="Noel B."/>
            <person name="Kuo A."/>
            <person name="Morin E."/>
            <person name="Chen J."/>
            <person name="Kohler A."/>
            <person name="Krizsan K."/>
            <person name="Balestrini R."/>
            <person name="Da Silva C."/>
            <person name="Montanini B."/>
            <person name="Hainaut M."/>
            <person name="Levati E."/>
            <person name="Barry K.W."/>
            <person name="Belfiori B."/>
            <person name="Cichocki N."/>
            <person name="Clum A."/>
            <person name="Dockter R.B."/>
            <person name="Fauchery L."/>
            <person name="Guy J."/>
            <person name="Iotti M."/>
            <person name="Le Tacon F."/>
            <person name="Lindquist E.A."/>
            <person name="Lipzen A."/>
            <person name="Malagnac F."/>
            <person name="Mello A."/>
            <person name="Molinier V."/>
            <person name="Miyauchi S."/>
            <person name="Poulain J."/>
            <person name="Riccioni C."/>
            <person name="Rubini A."/>
            <person name="Sitrit Y."/>
            <person name="Splivallo R."/>
            <person name="Traeger S."/>
            <person name="Wang M."/>
            <person name="Zifcakova L."/>
            <person name="Wipf D."/>
            <person name="Zambonelli A."/>
            <person name="Paolocci F."/>
            <person name="Nowrousian M."/>
            <person name="Ottonello S."/>
            <person name="Baldrian P."/>
            <person name="Spatafora J.W."/>
            <person name="Henrissat B."/>
            <person name="Nagy L.G."/>
            <person name="Aury J.M."/>
            <person name="Wincker P."/>
            <person name="Grigoriev I.V."/>
            <person name="Bonfante P."/>
            <person name="Martin F.M."/>
        </authorList>
    </citation>
    <scope>NUCLEOTIDE SEQUENCE [LARGE SCALE GENOMIC DNA]</scope>
    <source>
        <strain evidence="1 2">120613-1</strain>
    </source>
</reference>
<proteinExistence type="predicted"/>
<evidence type="ECO:0000313" key="2">
    <source>
        <dbReference type="Proteomes" id="UP000276215"/>
    </source>
</evidence>
<accession>A0A3N4JQI9</accession>
<organism evidence="1 2">
    <name type="scientific">Choiromyces venosus 120613-1</name>
    <dbReference type="NCBI Taxonomy" id="1336337"/>
    <lineage>
        <taxon>Eukaryota</taxon>
        <taxon>Fungi</taxon>
        <taxon>Dikarya</taxon>
        <taxon>Ascomycota</taxon>
        <taxon>Pezizomycotina</taxon>
        <taxon>Pezizomycetes</taxon>
        <taxon>Pezizales</taxon>
        <taxon>Tuberaceae</taxon>
        <taxon>Choiromyces</taxon>
    </lineage>
</organism>
<protein>
    <submittedName>
        <fullName evidence="1">Uncharacterized protein</fullName>
    </submittedName>
</protein>